<reference evidence="2 3" key="1">
    <citation type="journal article" date="2015" name="Mol. Biochem. Parasitol.">
        <title>Identification of polymorphic genes for use in assemblage B genotyping assays through comparative genomics of multiple assemblage B Giardia duodenalis isolates.</title>
        <authorList>
            <person name="Wielinga C."/>
            <person name="Thompson R.C."/>
            <person name="Monis P."/>
            <person name="Ryan U."/>
        </authorList>
    </citation>
    <scope>NUCLEOTIDE SEQUENCE [LARGE SCALE GENOMIC DNA]</scope>
    <source>
        <strain evidence="2 3">BAH15c1</strain>
    </source>
</reference>
<dbReference type="OrthoDB" id="10408910at2759"/>
<name>A0A132NP48_GIAIN</name>
<protein>
    <submittedName>
        <fullName evidence="2">Uncharacterized protein</fullName>
    </submittedName>
</protein>
<evidence type="ECO:0000313" key="2">
    <source>
        <dbReference type="EMBL" id="KWX11798.1"/>
    </source>
</evidence>
<evidence type="ECO:0000313" key="3">
    <source>
        <dbReference type="Proteomes" id="UP000070089"/>
    </source>
</evidence>
<organism evidence="2 3">
    <name type="scientific">Giardia duodenalis assemblage B</name>
    <dbReference type="NCBI Taxonomy" id="1394984"/>
    <lineage>
        <taxon>Eukaryota</taxon>
        <taxon>Metamonada</taxon>
        <taxon>Diplomonadida</taxon>
        <taxon>Hexamitidae</taxon>
        <taxon>Giardiinae</taxon>
        <taxon>Giardia</taxon>
    </lineage>
</organism>
<dbReference type="VEuPathDB" id="GiardiaDB:QR46_4230"/>
<dbReference type="Proteomes" id="UP000070089">
    <property type="component" value="Unassembled WGS sequence"/>
</dbReference>
<accession>A0A132NP48</accession>
<evidence type="ECO:0000256" key="1">
    <source>
        <dbReference type="SAM" id="MobiDB-lite"/>
    </source>
</evidence>
<feature type="compositionally biased region" description="Polar residues" evidence="1">
    <location>
        <begin position="13"/>
        <end position="26"/>
    </location>
</feature>
<dbReference type="EMBL" id="JXTI01000155">
    <property type="protein sequence ID" value="KWX11798.1"/>
    <property type="molecule type" value="Genomic_DNA"/>
</dbReference>
<dbReference type="AlphaFoldDB" id="A0A132NP48"/>
<proteinExistence type="predicted"/>
<gene>
    <name evidence="2" type="ORF">QR46_4230</name>
</gene>
<feature type="region of interest" description="Disordered" evidence="1">
    <location>
        <begin position="1"/>
        <end position="45"/>
    </location>
</feature>
<feature type="compositionally biased region" description="Basic residues" evidence="1">
    <location>
        <begin position="1"/>
        <end position="11"/>
    </location>
</feature>
<comment type="caution">
    <text evidence="2">The sequence shown here is derived from an EMBL/GenBank/DDBJ whole genome shotgun (WGS) entry which is preliminary data.</text>
</comment>
<sequence>MEPRPKLRFKRPPSTTGADVSPNTNARSHEHPPIPDSPVPQSPTYSELDLWRQRMAVRIAAALQREKERQVLVHSPD</sequence>